<comment type="caution">
    <text evidence="2">The sequence shown here is derived from an EMBL/GenBank/DDBJ whole genome shotgun (WGS) entry which is preliminary data.</text>
</comment>
<dbReference type="EMBL" id="BAAFGZ010000301">
    <property type="protein sequence ID" value="GAB0137646.1"/>
    <property type="molecule type" value="Genomic_DNA"/>
</dbReference>
<evidence type="ECO:0000256" key="1">
    <source>
        <dbReference type="SAM" id="MobiDB-lite"/>
    </source>
</evidence>
<feature type="compositionally biased region" description="Basic and acidic residues" evidence="1">
    <location>
        <begin position="1"/>
        <end position="19"/>
    </location>
</feature>
<gene>
    <name evidence="2" type="primary">g5903</name>
    <name evidence="2" type="ORF">EsDP_00005903</name>
</gene>
<accession>A0ABQ0CW45</accession>
<feature type="region of interest" description="Disordered" evidence="1">
    <location>
        <begin position="1"/>
        <end position="29"/>
    </location>
</feature>
<organism evidence="2 3">
    <name type="scientific">Epichloe bromicola</name>
    <dbReference type="NCBI Taxonomy" id="79588"/>
    <lineage>
        <taxon>Eukaryota</taxon>
        <taxon>Fungi</taxon>
        <taxon>Dikarya</taxon>
        <taxon>Ascomycota</taxon>
        <taxon>Pezizomycotina</taxon>
        <taxon>Sordariomycetes</taxon>
        <taxon>Hypocreomycetidae</taxon>
        <taxon>Hypocreales</taxon>
        <taxon>Clavicipitaceae</taxon>
        <taxon>Epichloe</taxon>
    </lineage>
</organism>
<reference evidence="3" key="1">
    <citation type="submission" date="2024-06" db="EMBL/GenBank/DDBJ databases">
        <title>Draft Genome Sequences of Epichloe bromicola Strains Isolated from Elymus ciliaris.</title>
        <authorList>
            <consortium name="Epichloe bromicola genome sequencing consortium"/>
            <person name="Miura A."/>
            <person name="Imano S."/>
            <person name="Ashida A."/>
            <person name="Sato I."/>
            <person name="Chiba S."/>
            <person name="Tanaka A."/>
            <person name="Camagna M."/>
            <person name="Takemoto D."/>
        </authorList>
    </citation>
    <scope>NUCLEOTIDE SEQUENCE [LARGE SCALE GENOMIC DNA]</scope>
    <source>
        <strain evidence="3">DP</strain>
    </source>
</reference>
<name>A0ABQ0CW45_9HYPO</name>
<dbReference type="Proteomes" id="UP001562357">
    <property type="component" value="Unassembled WGS sequence"/>
</dbReference>
<feature type="region of interest" description="Disordered" evidence="1">
    <location>
        <begin position="42"/>
        <end position="82"/>
    </location>
</feature>
<evidence type="ECO:0000313" key="2">
    <source>
        <dbReference type="EMBL" id="GAB0137646.1"/>
    </source>
</evidence>
<keyword evidence="3" id="KW-1185">Reference proteome</keyword>
<proteinExistence type="predicted"/>
<evidence type="ECO:0000313" key="3">
    <source>
        <dbReference type="Proteomes" id="UP001562357"/>
    </source>
</evidence>
<sequence length="203" mass="22603">MAMNPERVRMLEENADRPFEPSPTPLDAKTIRLTGANLLASKLDSDIENGSLGTTLSKPKPQQEPNDQKSRSIPPKRPHDGAVVKLIKVKRSRHNDTRENWRVPPLFPPAPPSNQHTTYLTGLLRSWPLQLVLEPAETKKSSPSAVMDHRVVTEVGLVITENILQHSNLPILRLPSVEEAEKAITESRCSIARVARGELLEDV</sequence>
<protein>
    <submittedName>
        <fullName evidence="2">Uncharacterized protein</fullName>
    </submittedName>
</protein>